<evidence type="ECO:0000256" key="3">
    <source>
        <dbReference type="ARBA" id="ARBA00022490"/>
    </source>
</evidence>
<dbReference type="SMART" id="SM00368">
    <property type="entry name" value="LRR_RI"/>
    <property type="match status" value="4"/>
</dbReference>
<dbReference type="InterPro" id="IPR007111">
    <property type="entry name" value="NACHT_NTPase"/>
</dbReference>
<proteinExistence type="inferred from homology"/>
<evidence type="ECO:0000256" key="4">
    <source>
        <dbReference type="ARBA" id="ARBA00022737"/>
    </source>
</evidence>
<dbReference type="SUPFAM" id="SSF52540">
    <property type="entry name" value="P-loop containing nucleoside triphosphate hydrolases"/>
    <property type="match status" value="1"/>
</dbReference>
<dbReference type="GeneTree" id="ENSGT01150000287004"/>
<evidence type="ECO:0000313" key="8">
    <source>
        <dbReference type="Ensembl" id="ENSECRP00000021278.1"/>
    </source>
</evidence>
<dbReference type="Gene3D" id="3.80.10.10">
    <property type="entry name" value="Ribonuclease Inhibitor"/>
    <property type="match status" value="3"/>
</dbReference>
<dbReference type="GO" id="GO:0005829">
    <property type="term" value="C:cytosol"/>
    <property type="evidence" value="ECO:0007669"/>
    <property type="project" value="UniProtKB-SubCell"/>
</dbReference>
<dbReference type="PANTHER" id="PTHR45690">
    <property type="entry name" value="NACHT, LRR AND PYD DOMAINS-CONTAINING PROTEIN 12"/>
    <property type="match status" value="1"/>
</dbReference>
<reference evidence="8" key="2">
    <citation type="submission" date="2025-09" db="UniProtKB">
        <authorList>
            <consortium name="Ensembl"/>
        </authorList>
    </citation>
    <scope>IDENTIFICATION</scope>
</reference>
<dbReference type="InterPro" id="IPR027417">
    <property type="entry name" value="P-loop_NTPase"/>
</dbReference>
<dbReference type="Gene3D" id="3.40.50.300">
    <property type="entry name" value="P-loop containing nucleotide triphosphate hydrolases"/>
    <property type="match status" value="1"/>
</dbReference>
<dbReference type="AlphaFoldDB" id="A0A8C4STD3"/>
<accession>A0A8C4STD3</accession>
<evidence type="ECO:0000256" key="2">
    <source>
        <dbReference type="ARBA" id="ARBA00008665"/>
    </source>
</evidence>
<organism evidence="8 9">
    <name type="scientific">Erpetoichthys calabaricus</name>
    <name type="common">Rope fish</name>
    <name type="synonym">Calamoichthys calabaricus</name>
    <dbReference type="NCBI Taxonomy" id="27687"/>
    <lineage>
        <taxon>Eukaryota</taxon>
        <taxon>Metazoa</taxon>
        <taxon>Chordata</taxon>
        <taxon>Craniata</taxon>
        <taxon>Vertebrata</taxon>
        <taxon>Euteleostomi</taxon>
        <taxon>Actinopterygii</taxon>
        <taxon>Polypteriformes</taxon>
        <taxon>Polypteridae</taxon>
        <taxon>Erpetoichthys</taxon>
    </lineage>
</organism>
<dbReference type="Proteomes" id="UP000694620">
    <property type="component" value="Unassembled WGS sequence"/>
</dbReference>
<name>A0A8C4STD3_ERPCA</name>
<feature type="domain" description="NACHT" evidence="7">
    <location>
        <begin position="112"/>
        <end position="251"/>
    </location>
</feature>
<keyword evidence="5" id="KW-0547">Nucleotide-binding</keyword>
<dbReference type="GO" id="GO:0050727">
    <property type="term" value="P:regulation of inflammatory response"/>
    <property type="evidence" value="ECO:0007669"/>
    <property type="project" value="TreeGrafter"/>
</dbReference>
<evidence type="ECO:0000313" key="9">
    <source>
        <dbReference type="Proteomes" id="UP000694620"/>
    </source>
</evidence>
<sequence length="793" mass="88568">CSCLPRTRLPEGDAGQCPVTFCWSSHQRATVSESTIALKDQASSAVPHSTAEYTELMVIKQNTRTIKETEHELEKTGRTHEELKNKETKKKCERIWTEQIFKRSPGSETSPHIVLVSGVAGIGKTTMIQKIVFDWSGGTQYQRFAFVFLFKFRELNLLDNEIEPRMSLTRLIERHYKHLSDSRLTEILQKPESLLLIFDGLDEYKHKLIFTDSQLCSNPDVEVPVYILVTSLLSRTLLKGCSVLITSRPTALKAMDMERVDRLVEILGFLPEQRLTYFKNFFSDAALGCKAFQYVEEIGILYSMCFNPSYCRMICSVLKSHFMTSEKEQGAAPRTVTEIFVMFLHNILTNYREEAKYQRKILVRLGKMAYNGVDKNIFVFYNNLEMSTFGLQPVVSSSFLSGFLESQSTPDHSMYTFHQVTLQEFMAACSFYFDPSGDVEELLKYLNLCKDGRFEIVTRFLAGLAWCPVLKALEGILGEFEGMATQRIQDWVRQKAKQALQGQDKREAVRVCHWLCETQNKELIRDAIGKDLKMNFSNMTLSSVDCAVLASVISCCGELKELDLSETPLTPECIRRLAPGFSCCYVVSLVSCRLTSTCCSALSSALSAPNSQLTELSLNENNMEDSGVEQLCEGLRTPYLIRTAVVSGSKCISVKTAQSLSPCAVCPSVCLSLLISLGLHRLWSCGLTSACCSALSSILSSPNSRLTELDLYNSNLGDSGAHQLSEGLRIKRGRGGGSCHLTARCCSALSSVLSSPNSRLTLLVLNNNKLGDSGAHQLSEGLRSDNCKLEKLW</sequence>
<dbReference type="InterPro" id="IPR032675">
    <property type="entry name" value="LRR_dom_sf"/>
</dbReference>
<reference evidence="8" key="1">
    <citation type="submission" date="2025-08" db="UniProtKB">
        <authorList>
            <consortium name="Ensembl"/>
        </authorList>
    </citation>
    <scope>IDENTIFICATION</scope>
</reference>
<keyword evidence="9" id="KW-1185">Reference proteome</keyword>
<keyword evidence="6" id="KW-0067">ATP-binding</keyword>
<dbReference type="GO" id="GO:0005524">
    <property type="term" value="F:ATP binding"/>
    <property type="evidence" value="ECO:0007669"/>
    <property type="project" value="UniProtKB-KW"/>
</dbReference>
<evidence type="ECO:0000256" key="5">
    <source>
        <dbReference type="ARBA" id="ARBA00022741"/>
    </source>
</evidence>
<keyword evidence="3" id="KW-0963">Cytoplasm</keyword>
<dbReference type="Pfam" id="PF13516">
    <property type="entry name" value="LRR_6"/>
    <property type="match status" value="1"/>
</dbReference>
<keyword evidence="4" id="KW-0677">Repeat</keyword>
<evidence type="ECO:0000256" key="6">
    <source>
        <dbReference type="ARBA" id="ARBA00022840"/>
    </source>
</evidence>
<dbReference type="PANTHER" id="PTHR45690:SF19">
    <property type="entry name" value="NACHT, LRR AND PYD DOMAINS-CONTAINING PROTEIN 3"/>
    <property type="match status" value="1"/>
</dbReference>
<dbReference type="Ensembl" id="ENSECRT00000021742.1">
    <property type="protein sequence ID" value="ENSECRP00000021278.1"/>
    <property type="gene ID" value="ENSECRG00000014330.1"/>
</dbReference>
<dbReference type="InterPro" id="IPR050637">
    <property type="entry name" value="NLRP_innate_immun_reg"/>
</dbReference>
<evidence type="ECO:0000259" key="7">
    <source>
        <dbReference type="PROSITE" id="PS50837"/>
    </source>
</evidence>
<comment type="subcellular location">
    <subcellularLocation>
        <location evidence="1">Cytoplasm</location>
    </subcellularLocation>
</comment>
<protein>
    <recommendedName>
        <fullName evidence="7">NACHT domain-containing protein</fullName>
    </recommendedName>
</protein>
<dbReference type="InterPro" id="IPR001611">
    <property type="entry name" value="Leu-rich_rpt"/>
</dbReference>
<dbReference type="SUPFAM" id="SSF52047">
    <property type="entry name" value="RNI-like"/>
    <property type="match status" value="1"/>
</dbReference>
<dbReference type="PROSITE" id="PS50837">
    <property type="entry name" value="NACHT"/>
    <property type="match status" value="1"/>
</dbReference>
<evidence type="ECO:0000256" key="1">
    <source>
        <dbReference type="ARBA" id="ARBA00004496"/>
    </source>
</evidence>
<dbReference type="Pfam" id="PF05729">
    <property type="entry name" value="NACHT"/>
    <property type="match status" value="1"/>
</dbReference>
<comment type="similarity">
    <text evidence="2">Belongs to the NLRP family.</text>
</comment>